<reference evidence="2" key="1">
    <citation type="submission" date="2018-05" db="EMBL/GenBank/DDBJ databases">
        <authorList>
            <person name="Lanie J.A."/>
            <person name="Ng W.-L."/>
            <person name="Kazmierczak K.M."/>
            <person name="Andrzejewski T.M."/>
            <person name="Davidsen T.M."/>
            <person name="Wayne K.J."/>
            <person name="Tettelin H."/>
            <person name="Glass J.I."/>
            <person name="Rusch D."/>
            <person name="Podicherti R."/>
            <person name="Tsui H.-C.T."/>
            <person name="Winkler M.E."/>
        </authorList>
    </citation>
    <scope>NUCLEOTIDE SEQUENCE</scope>
</reference>
<feature type="non-terminal residue" evidence="2">
    <location>
        <position position="1"/>
    </location>
</feature>
<dbReference type="Gene3D" id="3.90.550.10">
    <property type="entry name" value="Spore Coat Polysaccharide Biosynthesis Protein SpsA, Chain A"/>
    <property type="match status" value="1"/>
</dbReference>
<evidence type="ECO:0000259" key="1">
    <source>
        <dbReference type="Pfam" id="PF00535"/>
    </source>
</evidence>
<protein>
    <recommendedName>
        <fullName evidence="1">Glycosyltransferase 2-like domain-containing protein</fullName>
    </recommendedName>
</protein>
<dbReference type="InterPro" id="IPR029044">
    <property type="entry name" value="Nucleotide-diphossugar_trans"/>
</dbReference>
<sequence>YGAKVFQLGPERSAQRNYGAEKAQGKYILYLDSDMRLSPKVIEECVNRFEEDNEVSGIYIPEIIVGKGFWIKVRRFERSFYDGTVIDAVRFVPKTAFQQVEGFDLLFTGPEDWDFDKKIRGLGKTIVAEANLEHDEGNFEFQHYLGKKNYYSKGFDLYTEKWGKDDPDIRKQLSLWYRFIGVFTEQGKFIKLLGHPILTLGMYYLRFRVGILYLMRKLQ</sequence>
<dbReference type="AlphaFoldDB" id="A0A382S086"/>
<organism evidence="2">
    <name type="scientific">marine metagenome</name>
    <dbReference type="NCBI Taxonomy" id="408172"/>
    <lineage>
        <taxon>unclassified sequences</taxon>
        <taxon>metagenomes</taxon>
        <taxon>ecological metagenomes</taxon>
    </lineage>
</organism>
<proteinExistence type="predicted"/>
<dbReference type="Pfam" id="PF00535">
    <property type="entry name" value="Glycos_transf_2"/>
    <property type="match status" value="1"/>
</dbReference>
<accession>A0A382S086</accession>
<dbReference type="SUPFAM" id="SSF53448">
    <property type="entry name" value="Nucleotide-diphospho-sugar transferases"/>
    <property type="match status" value="1"/>
</dbReference>
<gene>
    <name evidence="2" type="ORF">METZ01_LOCUS355689</name>
</gene>
<dbReference type="InterPro" id="IPR001173">
    <property type="entry name" value="Glyco_trans_2-like"/>
</dbReference>
<evidence type="ECO:0000313" key="2">
    <source>
        <dbReference type="EMBL" id="SVD02835.1"/>
    </source>
</evidence>
<feature type="domain" description="Glycosyltransferase 2-like" evidence="1">
    <location>
        <begin position="13"/>
        <end position="80"/>
    </location>
</feature>
<dbReference type="EMBL" id="UINC01125182">
    <property type="protein sequence ID" value="SVD02835.1"/>
    <property type="molecule type" value="Genomic_DNA"/>
</dbReference>
<name>A0A382S086_9ZZZZ</name>